<evidence type="ECO:0000313" key="4">
    <source>
        <dbReference type="Proteomes" id="UP001481872"/>
    </source>
</evidence>
<dbReference type="RefSeq" id="WP_349053650.1">
    <property type="nucleotide sequence ID" value="NZ_JBBNPS010000005.1"/>
</dbReference>
<dbReference type="SUPFAM" id="SSF81296">
    <property type="entry name" value="E set domains"/>
    <property type="match status" value="1"/>
</dbReference>
<dbReference type="InterPro" id="IPR013783">
    <property type="entry name" value="Ig-like_fold"/>
</dbReference>
<comment type="caution">
    <text evidence="3">The sequence shown here is derived from an EMBL/GenBank/DDBJ whole genome shotgun (WGS) entry which is preliminary data.</text>
</comment>
<evidence type="ECO:0000256" key="1">
    <source>
        <dbReference type="ARBA" id="ARBA00008061"/>
    </source>
</evidence>
<dbReference type="InterPro" id="IPR006047">
    <property type="entry name" value="GH13_cat_dom"/>
</dbReference>
<dbReference type="InterPro" id="IPR017853">
    <property type="entry name" value="GH"/>
</dbReference>
<dbReference type="GO" id="GO:0016787">
    <property type="term" value="F:hydrolase activity"/>
    <property type="evidence" value="ECO:0007669"/>
    <property type="project" value="UniProtKB-KW"/>
</dbReference>
<name>A0ABV1J518_9FIRM</name>
<evidence type="ECO:0000259" key="2">
    <source>
        <dbReference type="SMART" id="SM00642"/>
    </source>
</evidence>
<feature type="domain" description="Glycosyl hydrolase family 13 catalytic" evidence="2">
    <location>
        <begin position="286"/>
        <end position="634"/>
    </location>
</feature>
<accession>A0ABV1J518</accession>
<evidence type="ECO:0000313" key="3">
    <source>
        <dbReference type="EMBL" id="MEQ3353285.1"/>
    </source>
</evidence>
<dbReference type="InterPro" id="IPR014756">
    <property type="entry name" value="Ig_E-set"/>
</dbReference>
<dbReference type="SUPFAM" id="SSF51445">
    <property type="entry name" value="(Trans)glycosidases"/>
    <property type="match status" value="1"/>
</dbReference>
<reference evidence="3 4" key="1">
    <citation type="submission" date="2024-04" db="EMBL/GenBank/DDBJ databases">
        <title>Human intestinal bacterial collection.</title>
        <authorList>
            <person name="Pauvert C."/>
            <person name="Hitch T.C.A."/>
            <person name="Clavel T."/>
        </authorList>
    </citation>
    <scope>NUCLEOTIDE SEQUENCE [LARGE SCALE GENOMIC DNA]</scope>
    <source>
        <strain evidence="3 4">CLA-SR-H026</strain>
    </source>
</reference>
<dbReference type="Gene3D" id="3.20.20.80">
    <property type="entry name" value="Glycosidases"/>
    <property type="match status" value="1"/>
</dbReference>
<keyword evidence="4" id="KW-1185">Reference proteome</keyword>
<dbReference type="PANTHER" id="PTHR43002">
    <property type="entry name" value="GLYCOGEN DEBRANCHING ENZYME"/>
    <property type="match status" value="1"/>
</dbReference>
<dbReference type="SMART" id="SM00642">
    <property type="entry name" value="Aamy"/>
    <property type="match status" value="1"/>
</dbReference>
<proteinExistence type="inferred from homology"/>
<dbReference type="Gene3D" id="2.60.40.10">
    <property type="entry name" value="Immunoglobulins"/>
    <property type="match status" value="1"/>
</dbReference>
<dbReference type="EMBL" id="JBBNPS010000005">
    <property type="protein sequence ID" value="MEQ3353285.1"/>
    <property type="molecule type" value="Genomic_DNA"/>
</dbReference>
<gene>
    <name evidence="3" type="ORF">AAA081_03075</name>
</gene>
<sequence>MSDRKEALARKIEKAIRGDVEELKTYLAEKRHRMRKKEWGYSNPAAVVVGCDEEKIEGLKRSARALYDALKKRPTLDVPDVVIAAEGAEDEAINRDLAAGHKIKVVPEDVLPDIYVTDDPYRAAAMAAMGASVVKDVNLFRDLRRFRKEEEEAPGVGYEFHVYAPKKEGMALYLYDDEFTVDRTRIPMEKHEDTFYAQIPMERLPVYYNFGDGEEEFVDPYAKALSLNGRRGYAFDGIESYFSEDYVEKKEHPVIYELHVKDFTYELETEASPGTFCAMSESITVEGTPVGFDHLKNLGVDYIHLLPVHNYLTVFEEAESKGDEVNYNWGYDPDHYFAPENSYAVDPADPTSALTGFGELIRAAHAAGIGIVMDVVYNHLYLGEKSSMVRLNPYAVRRFEDGMLSNGSGTGTEVATEESHMRKLILDSIEYFQKLGVDGFRFDLCGLMDDETMAEIEDAVYERNPNALLYGEPWMAAESALDESLRLKTEDRATAFFDDDYRNGLRGDSFSKTMGWIGGDFSAQDHLMSALSGGGKHANNLAYFSCHDDLVLGDFLDEAMDASEEDKERVAKLAFAVLLLTPGPVLFTEGDEYLRRRYKENPYNGPASAVALHWEELLAKKSLASYVKDLIELRHKTDLSRHEILGEEAGFILIKNEGRIFAVNGTDEAKEIKGLDEREYKIIFGEKGKTEEALHEAIVPGKSFIVIE</sequence>
<protein>
    <submittedName>
        <fullName evidence="3">Alpha-amylase family glycosyl hydrolase</fullName>
    </submittedName>
</protein>
<keyword evidence="3" id="KW-0378">Hydrolase</keyword>
<dbReference type="Proteomes" id="UP001481872">
    <property type="component" value="Unassembled WGS sequence"/>
</dbReference>
<organism evidence="3 4">
    <name type="scientific">Aedoeadaptatus acetigenes</name>
    <dbReference type="NCBI Taxonomy" id="2981723"/>
    <lineage>
        <taxon>Bacteria</taxon>
        <taxon>Bacillati</taxon>
        <taxon>Bacillota</taxon>
        <taxon>Tissierellia</taxon>
        <taxon>Tissierellales</taxon>
        <taxon>Peptoniphilaceae</taxon>
        <taxon>Aedoeadaptatus</taxon>
    </lineage>
</organism>
<comment type="similarity">
    <text evidence="1">Belongs to the glycosyl hydrolase 13 family.</text>
</comment>